<comment type="similarity">
    <text evidence="1 2">Belongs to the UPF0251 family.</text>
</comment>
<dbReference type="Proteomes" id="UP000587070">
    <property type="component" value="Unassembled WGS sequence"/>
</dbReference>
<dbReference type="AlphaFoldDB" id="A0A840GJF3"/>
<organism evidence="3 4">
    <name type="scientific">Rhodocyclus tenuis</name>
    <name type="common">Rhodospirillum tenue</name>
    <dbReference type="NCBI Taxonomy" id="1066"/>
    <lineage>
        <taxon>Bacteria</taxon>
        <taxon>Pseudomonadati</taxon>
        <taxon>Pseudomonadota</taxon>
        <taxon>Betaproteobacteria</taxon>
        <taxon>Rhodocyclales</taxon>
        <taxon>Rhodocyclaceae</taxon>
        <taxon>Rhodocyclus</taxon>
    </lineage>
</organism>
<dbReference type="RefSeq" id="WP_153117448.1">
    <property type="nucleotide sequence ID" value="NZ_JACIGE010000010.1"/>
</dbReference>
<proteinExistence type="inferred from homology"/>
<gene>
    <name evidence="3" type="ORF">GGD90_002691</name>
</gene>
<protein>
    <recommendedName>
        <fullName evidence="2">UPF0251 protein GGD90_002691</fullName>
    </recommendedName>
</protein>
<keyword evidence="3" id="KW-0238">DNA-binding</keyword>
<dbReference type="InterPro" id="IPR002852">
    <property type="entry name" value="UPF0251"/>
</dbReference>
<dbReference type="InterPro" id="IPR036388">
    <property type="entry name" value="WH-like_DNA-bd_sf"/>
</dbReference>
<dbReference type="PANTHER" id="PTHR37478:SF2">
    <property type="entry name" value="UPF0251 PROTEIN TK0562"/>
    <property type="match status" value="1"/>
</dbReference>
<dbReference type="EMBL" id="JACIGE010000010">
    <property type="protein sequence ID" value="MBB4248299.1"/>
    <property type="molecule type" value="Genomic_DNA"/>
</dbReference>
<evidence type="ECO:0000313" key="4">
    <source>
        <dbReference type="Proteomes" id="UP000587070"/>
    </source>
</evidence>
<dbReference type="Gene3D" id="1.10.10.10">
    <property type="entry name" value="Winged helix-like DNA-binding domain superfamily/Winged helix DNA-binding domain"/>
    <property type="match status" value="1"/>
</dbReference>
<keyword evidence="4" id="KW-1185">Reference proteome</keyword>
<sequence length="110" mass="12003">MPRPPKCRRIGFSPAATYFKPRGVGLALLEEVSLELDEVEALRLADLEALYQAEAAERMGVSRQTFATIVERARRKVADAIIHGKALKIALGNEGPASLSSHQPCCKEKS</sequence>
<name>A0A840GJF3_RHOTE</name>
<evidence type="ECO:0000256" key="1">
    <source>
        <dbReference type="ARBA" id="ARBA00009350"/>
    </source>
</evidence>
<dbReference type="SUPFAM" id="SSF88659">
    <property type="entry name" value="Sigma3 and sigma4 domains of RNA polymerase sigma factors"/>
    <property type="match status" value="1"/>
</dbReference>
<accession>A0A840GJF3</accession>
<dbReference type="Pfam" id="PF02001">
    <property type="entry name" value="DUF134"/>
    <property type="match status" value="1"/>
</dbReference>
<evidence type="ECO:0000313" key="3">
    <source>
        <dbReference type="EMBL" id="MBB4248299.1"/>
    </source>
</evidence>
<dbReference type="HAMAP" id="MF_00674">
    <property type="entry name" value="UPF0251"/>
    <property type="match status" value="1"/>
</dbReference>
<reference evidence="3 4" key="1">
    <citation type="submission" date="2020-08" db="EMBL/GenBank/DDBJ databases">
        <title>Genome sequencing of Purple Non-Sulfur Bacteria from various extreme environments.</title>
        <authorList>
            <person name="Mayer M."/>
        </authorList>
    </citation>
    <scope>NUCLEOTIDE SEQUENCE [LARGE SCALE GENOMIC DNA]</scope>
    <source>
        <strain evidence="3 4">2761</strain>
    </source>
</reference>
<dbReference type="PANTHER" id="PTHR37478">
    <property type="match status" value="1"/>
</dbReference>
<comment type="caution">
    <text evidence="3">The sequence shown here is derived from an EMBL/GenBank/DDBJ whole genome shotgun (WGS) entry which is preliminary data.</text>
</comment>
<dbReference type="OrthoDB" id="280278at2"/>
<evidence type="ECO:0000256" key="2">
    <source>
        <dbReference type="HAMAP-Rule" id="MF_00674"/>
    </source>
</evidence>
<dbReference type="InterPro" id="IPR013324">
    <property type="entry name" value="RNA_pol_sigma_r3/r4-like"/>
</dbReference>
<dbReference type="GO" id="GO:0003677">
    <property type="term" value="F:DNA binding"/>
    <property type="evidence" value="ECO:0007669"/>
    <property type="project" value="UniProtKB-KW"/>
</dbReference>